<name>D8U5H0_VOLCA</name>
<dbReference type="InParanoid" id="D8U5H0"/>
<feature type="compositionally biased region" description="Gly residues" evidence="1">
    <location>
        <begin position="75"/>
        <end position="85"/>
    </location>
</feature>
<protein>
    <recommendedName>
        <fullName evidence="2">PhoD-like phosphatase domain-containing protein</fullName>
    </recommendedName>
</protein>
<feature type="compositionally biased region" description="Low complexity" evidence="1">
    <location>
        <begin position="107"/>
        <end position="120"/>
    </location>
</feature>
<feature type="region of interest" description="Disordered" evidence="1">
    <location>
        <begin position="73"/>
        <end position="123"/>
    </location>
</feature>
<evidence type="ECO:0000259" key="2">
    <source>
        <dbReference type="Pfam" id="PF19050"/>
    </source>
</evidence>
<feature type="domain" description="PhoD-like phosphatase" evidence="2">
    <location>
        <begin position="159"/>
        <end position="447"/>
    </location>
</feature>
<reference evidence="3 4" key="1">
    <citation type="journal article" date="2010" name="Science">
        <title>Genomic analysis of organismal complexity in the multicellular green alga Volvox carteri.</title>
        <authorList>
            <person name="Prochnik S.E."/>
            <person name="Umen J."/>
            <person name="Nedelcu A.M."/>
            <person name="Hallmann A."/>
            <person name="Miller S.M."/>
            <person name="Nishii I."/>
            <person name="Ferris P."/>
            <person name="Kuo A."/>
            <person name="Mitros T."/>
            <person name="Fritz-Laylin L.K."/>
            <person name="Hellsten U."/>
            <person name="Chapman J."/>
            <person name="Simakov O."/>
            <person name="Rensing S.A."/>
            <person name="Terry A."/>
            <person name="Pangilinan J."/>
            <person name="Kapitonov V."/>
            <person name="Jurka J."/>
            <person name="Salamov A."/>
            <person name="Shapiro H."/>
            <person name="Schmutz J."/>
            <person name="Grimwood J."/>
            <person name="Lindquist E."/>
            <person name="Lucas S."/>
            <person name="Grigoriev I.V."/>
            <person name="Schmitt R."/>
            <person name="Kirk D."/>
            <person name="Rokhsar D.S."/>
        </authorList>
    </citation>
    <scope>NUCLEOTIDE SEQUENCE [LARGE SCALE GENOMIC DNA]</scope>
    <source>
        <strain evidence="4">f. Nagariensis / Eve</strain>
    </source>
</reference>
<dbReference type="AlphaFoldDB" id="D8U5H0"/>
<dbReference type="EMBL" id="GL378360">
    <property type="protein sequence ID" value="EFJ45000.1"/>
    <property type="molecule type" value="Genomic_DNA"/>
</dbReference>
<dbReference type="GO" id="GO:0016020">
    <property type="term" value="C:membrane"/>
    <property type="evidence" value="ECO:0007669"/>
    <property type="project" value="TreeGrafter"/>
</dbReference>
<gene>
    <name evidence="3" type="ORF">VOLCADRAFT_94690</name>
</gene>
<dbReference type="STRING" id="3068.D8U5H0"/>
<dbReference type="PANTHER" id="PTHR46689">
    <property type="entry name" value="MEMBRANE PROTEIN, PUTATIVE-RELATED"/>
    <property type="match status" value="1"/>
</dbReference>
<keyword evidence="4" id="KW-1185">Reference proteome</keyword>
<dbReference type="KEGG" id="vcn:VOLCADRAFT_94690"/>
<dbReference type="PANTHER" id="PTHR46689:SF1">
    <property type="entry name" value="PHOD-LIKE PHOSPHATASE DOMAIN-CONTAINING PROTEIN"/>
    <property type="match status" value="1"/>
</dbReference>
<organism evidence="4">
    <name type="scientific">Volvox carteri f. nagariensis</name>
    <dbReference type="NCBI Taxonomy" id="3068"/>
    <lineage>
        <taxon>Eukaryota</taxon>
        <taxon>Viridiplantae</taxon>
        <taxon>Chlorophyta</taxon>
        <taxon>core chlorophytes</taxon>
        <taxon>Chlorophyceae</taxon>
        <taxon>CS clade</taxon>
        <taxon>Chlamydomonadales</taxon>
        <taxon>Volvocaceae</taxon>
        <taxon>Volvox</taxon>
    </lineage>
</organism>
<dbReference type="InterPro" id="IPR043904">
    <property type="entry name" value="PhoD_2-like"/>
</dbReference>
<feature type="domain" description="PhoD-like phosphatase" evidence="2">
    <location>
        <begin position="463"/>
        <end position="584"/>
    </location>
</feature>
<dbReference type="eggNOG" id="ENOG502QPI0">
    <property type="taxonomic scope" value="Eukaryota"/>
</dbReference>
<dbReference type="Gene3D" id="3.60.21.70">
    <property type="entry name" value="PhoD-like phosphatase"/>
    <property type="match status" value="1"/>
</dbReference>
<dbReference type="InterPro" id="IPR018946">
    <property type="entry name" value="PhoD-like_MPP"/>
</dbReference>
<dbReference type="RefSeq" id="XP_002953971.1">
    <property type="nucleotide sequence ID" value="XM_002953925.1"/>
</dbReference>
<evidence type="ECO:0000313" key="3">
    <source>
        <dbReference type="EMBL" id="EFJ45000.1"/>
    </source>
</evidence>
<sequence length="701" mass="77288">MLKAYPGKLHVSWWEFSEGEQPNGPASTKYRGNGAGTGAVELVSELGPAANLSKEEEVVSLVGKTKSAVQAWCDDGGGGKSGSGSGSMRSCEQNGRQHQQHHRQEQQEQQPQYEEQQQQQPAERVMPMKAEVAPGELLFSWRNWQFWRFQLGTTCGQASKRLEYQVSLVPGCSHSIAVPALDEPWRMAFFSCNGLDASDCAHTFKGMEGAGLALWQDVARRHEERPFHLLLGGGDQLYNDGVFKGPLLEGWDKTEDDKDTAAKASIPFSDAIADEVQEFYFSHYAAHWSQPSYAKLFACVPAFSVWDDHDIVDGWGSYHDVVQNSAIMQGLFRVAQLFYLLFQHHTTPDRLLLSGDGDGAGGSGASGAGPWCCTATNPSCTLLRLGASVALLAPDARSFRSQARMLPPGWFTSVSERLRALPSCVQHVMVLLGGPVVYPRLPVQDAMQKLDDLFTGDTLISVIMQKTGLSAKVNMRFGMLAHLDDVIDQWSARQHIRERDQLLEGLMALAEAEGLRFTVLSGDVHCAGYGMLHSRRGEGLAESDFGDMPVPSEAARAADPRFIPQIISSAIVNVPPPAPLLKLLCLAGRNPRPVLKGCVERMVPLFGPEDDVDSLVMGRRNWCEATLGGPRGHLTFSWRCERELGKGELLEKPFLLSFPAILLLLKTYNLHVITRFRVAFLRVDVFTVEVPPLRRGSCWQE</sequence>
<evidence type="ECO:0000256" key="1">
    <source>
        <dbReference type="SAM" id="MobiDB-lite"/>
    </source>
</evidence>
<evidence type="ECO:0000313" key="4">
    <source>
        <dbReference type="Proteomes" id="UP000001058"/>
    </source>
</evidence>
<dbReference type="InterPro" id="IPR038607">
    <property type="entry name" value="PhoD-like_sf"/>
</dbReference>
<dbReference type="OrthoDB" id="9999821at2759"/>
<dbReference type="GeneID" id="9616981"/>
<dbReference type="Pfam" id="PF19050">
    <property type="entry name" value="PhoD_2"/>
    <property type="match status" value="2"/>
</dbReference>
<dbReference type="Proteomes" id="UP000001058">
    <property type="component" value="Unassembled WGS sequence"/>
</dbReference>
<dbReference type="CDD" id="cd07389">
    <property type="entry name" value="MPP_PhoD"/>
    <property type="match status" value="1"/>
</dbReference>
<proteinExistence type="predicted"/>
<accession>D8U5H0</accession>